<dbReference type="Gene3D" id="3.40.50.300">
    <property type="entry name" value="P-loop containing nucleotide triphosphate hydrolases"/>
    <property type="match status" value="2"/>
</dbReference>
<dbReference type="InterPro" id="IPR017871">
    <property type="entry name" value="ABC_transporter-like_CS"/>
</dbReference>
<dbReference type="InterPro" id="IPR003439">
    <property type="entry name" value="ABC_transporter-like_ATP-bd"/>
</dbReference>
<proteinExistence type="inferred from homology"/>
<dbReference type="GO" id="GO:0015833">
    <property type="term" value="P:peptide transport"/>
    <property type="evidence" value="ECO:0007669"/>
    <property type="project" value="InterPro"/>
</dbReference>
<dbReference type="CDD" id="cd03257">
    <property type="entry name" value="ABC_NikE_OppD_transporters"/>
    <property type="match status" value="2"/>
</dbReference>
<dbReference type="Proteomes" id="UP000199103">
    <property type="component" value="Chromosome I"/>
</dbReference>
<dbReference type="STRING" id="630515.SAMN04489812_0687"/>
<protein>
    <submittedName>
        <fullName evidence="10">Peptide/nickel transport system ATP-binding protein</fullName>
    </submittedName>
</protein>
<comment type="subcellular location">
    <subcellularLocation>
        <location evidence="1">Cell membrane</location>
        <topology evidence="1">Peripheral membrane protein</topology>
    </subcellularLocation>
</comment>
<evidence type="ECO:0000256" key="3">
    <source>
        <dbReference type="ARBA" id="ARBA00022448"/>
    </source>
</evidence>
<keyword evidence="3" id="KW-0813">Transport</keyword>
<dbReference type="NCBIfam" id="NF008453">
    <property type="entry name" value="PRK11308.1"/>
    <property type="match status" value="2"/>
</dbReference>
<keyword evidence="11" id="KW-1185">Reference proteome</keyword>
<dbReference type="Pfam" id="PF00005">
    <property type="entry name" value="ABC_tran"/>
    <property type="match status" value="2"/>
</dbReference>
<reference evidence="10 11" key="1">
    <citation type="submission" date="2016-10" db="EMBL/GenBank/DDBJ databases">
        <authorList>
            <person name="de Groot N.N."/>
        </authorList>
    </citation>
    <scope>NUCLEOTIDE SEQUENCE [LARGE SCALE GENOMIC DNA]</scope>
    <source>
        <strain evidence="10 11">DSM 21800</strain>
    </source>
</reference>
<dbReference type="InterPro" id="IPR027417">
    <property type="entry name" value="P-loop_NTPase"/>
</dbReference>
<evidence type="ECO:0000256" key="6">
    <source>
        <dbReference type="ARBA" id="ARBA00022840"/>
    </source>
</evidence>
<evidence type="ECO:0000313" key="11">
    <source>
        <dbReference type="Proteomes" id="UP000199103"/>
    </source>
</evidence>
<evidence type="ECO:0000259" key="9">
    <source>
        <dbReference type="PROSITE" id="PS50893"/>
    </source>
</evidence>
<evidence type="ECO:0000256" key="4">
    <source>
        <dbReference type="ARBA" id="ARBA00022475"/>
    </source>
</evidence>
<feature type="region of interest" description="Disordered" evidence="8">
    <location>
        <begin position="258"/>
        <end position="298"/>
    </location>
</feature>
<dbReference type="PANTHER" id="PTHR43297:SF2">
    <property type="entry name" value="DIPEPTIDE TRANSPORT ATP-BINDING PROTEIN DPPD"/>
    <property type="match status" value="1"/>
</dbReference>
<dbReference type="GO" id="GO:0005886">
    <property type="term" value="C:plasma membrane"/>
    <property type="evidence" value="ECO:0007669"/>
    <property type="project" value="UniProtKB-SubCell"/>
</dbReference>
<evidence type="ECO:0000256" key="5">
    <source>
        <dbReference type="ARBA" id="ARBA00022741"/>
    </source>
</evidence>
<dbReference type="Pfam" id="PF08352">
    <property type="entry name" value="oligo_HPY"/>
    <property type="match status" value="2"/>
</dbReference>
<dbReference type="SUPFAM" id="SSF52540">
    <property type="entry name" value="P-loop containing nucleoside triphosphate hydrolases"/>
    <property type="match status" value="2"/>
</dbReference>
<dbReference type="PROSITE" id="PS50893">
    <property type="entry name" value="ABC_TRANSPORTER_2"/>
    <property type="match status" value="2"/>
</dbReference>
<comment type="similarity">
    <text evidence="2">Belongs to the ABC transporter superfamily.</text>
</comment>
<evidence type="ECO:0000313" key="10">
    <source>
        <dbReference type="EMBL" id="SDS03670.1"/>
    </source>
</evidence>
<dbReference type="InterPro" id="IPR013563">
    <property type="entry name" value="Oligopep_ABC_C"/>
</dbReference>
<accession>A0A1H1NY00</accession>
<evidence type="ECO:0000256" key="8">
    <source>
        <dbReference type="SAM" id="MobiDB-lite"/>
    </source>
</evidence>
<dbReference type="EMBL" id="LT629772">
    <property type="protein sequence ID" value="SDS03670.1"/>
    <property type="molecule type" value="Genomic_DNA"/>
</dbReference>
<dbReference type="InterPro" id="IPR003593">
    <property type="entry name" value="AAA+_ATPase"/>
</dbReference>
<dbReference type="SMART" id="SM00382">
    <property type="entry name" value="AAA"/>
    <property type="match status" value="2"/>
</dbReference>
<dbReference type="AlphaFoldDB" id="A0A1H1NY00"/>
<name>A0A1H1NY00_9ACTN</name>
<organism evidence="10 11">
    <name type="scientific">Microlunatus soli</name>
    <dbReference type="NCBI Taxonomy" id="630515"/>
    <lineage>
        <taxon>Bacteria</taxon>
        <taxon>Bacillati</taxon>
        <taxon>Actinomycetota</taxon>
        <taxon>Actinomycetes</taxon>
        <taxon>Propionibacteriales</taxon>
        <taxon>Propionibacteriaceae</taxon>
        <taxon>Microlunatus</taxon>
    </lineage>
</organism>
<dbReference type="PANTHER" id="PTHR43297">
    <property type="entry name" value="OLIGOPEPTIDE TRANSPORT ATP-BINDING PROTEIN APPD"/>
    <property type="match status" value="1"/>
</dbReference>
<dbReference type="GO" id="GO:0005524">
    <property type="term" value="F:ATP binding"/>
    <property type="evidence" value="ECO:0007669"/>
    <property type="project" value="UniProtKB-KW"/>
</dbReference>
<keyword evidence="7" id="KW-0472">Membrane</keyword>
<evidence type="ECO:0000256" key="7">
    <source>
        <dbReference type="ARBA" id="ARBA00023136"/>
    </source>
</evidence>
<keyword evidence="6 10" id="KW-0067">ATP-binding</keyword>
<dbReference type="GO" id="GO:0016887">
    <property type="term" value="F:ATP hydrolysis activity"/>
    <property type="evidence" value="ECO:0007669"/>
    <property type="project" value="InterPro"/>
</dbReference>
<keyword evidence="4" id="KW-1003">Cell membrane</keyword>
<dbReference type="InterPro" id="IPR050388">
    <property type="entry name" value="ABC_Ni/Peptide_Import"/>
</dbReference>
<sequence length="572" mass="61758">MSHEPILSWHGMTVDFAVDGGLHRAVDGVRFDLEADEVLAVVGESGSGKSVTAMASVGLLPGNARVGGEIVFEGRNLLAEGRSGFAAVRGSRIGMIFQDPMNALDPVFTIGSQLIEMIRCHHAGVGRRSARDRAVELLDMVEIDNPDRRLQAYPHQLSGGQCQRVMIAMALACDPQVLIADEPTTALDVTVQQEVLDVLLALRSRTSCSIMIITHDMGVVADVADRVVVMRSGCIVEEAPAQRLFDNPEDPYTRALLAAVPRGRSRDDSAGRDGGIRVDSRDRPDVDPDDERTTETAGRSPALLIKDLMVRYPGRRRRAATAAAVQGAGLRIDTGETLGLVGESGSGKSTVGKCVLGLAPITAGTVRVGEVEIRTASADVLRRTRSRIGVVFQNPTASLNPRYTIGESIAEPLRVHRGQHGPELDRRVGDLLASVELPADWSVRFPHELSGGQRQRVSIARAISMQPDLLIADEPTSALDVSVQATVLTLLSDLQQQLNFACLFISHDLAVVDQVCDRIAVMSGGRIVEQGDRGRVLGDPRDDYTRRLLQAAPVPDPAEQSRRRQRRLAPVV</sequence>
<feature type="compositionally biased region" description="Basic residues" evidence="8">
    <location>
        <begin position="563"/>
        <end position="572"/>
    </location>
</feature>
<gene>
    <name evidence="10" type="ORF">SAMN04489812_0687</name>
</gene>
<feature type="region of interest" description="Disordered" evidence="8">
    <location>
        <begin position="553"/>
        <end position="572"/>
    </location>
</feature>
<feature type="compositionally biased region" description="Basic and acidic residues" evidence="8">
    <location>
        <begin position="264"/>
        <end position="294"/>
    </location>
</feature>
<feature type="domain" description="ABC transporter" evidence="9">
    <location>
        <begin position="310"/>
        <end position="549"/>
    </location>
</feature>
<keyword evidence="5" id="KW-0547">Nucleotide-binding</keyword>
<dbReference type="NCBIfam" id="NF007739">
    <property type="entry name" value="PRK10419.1"/>
    <property type="match status" value="2"/>
</dbReference>
<dbReference type="RefSeq" id="WP_231920156.1">
    <property type="nucleotide sequence ID" value="NZ_LT629772.1"/>
</dbReference>
<evidence type="ECO:0000256" key="2">
    <source>
        <dbReference type="ARBA" id="ARBA00005417"/>
    </source>
</evidence>
<dbReference type="FunFam" id="3.40.50.300:FF:000016">
    <property type="entry name" value="Oligopeptide ABC transporter ATP-binding component"/>
    <property type="match status" value="1"/>
</dbReference>
<evidence type="ECO:0000256" key="1">
    <source>
        <dbReference type="ARBA" id="ARBA00004202"/>
    </source>
</evidence>
<feature type="domain" description="ABC transporter" evidence="9">
    <location>
        <begin position="9"/>
        <end position="257"/>
    </location>
</feature>
<dbReference type="PROSITE" id="PS00211">
    <property type="entry name" value="ABC_TRANSPORTER_1"/>
    <property type="match status" value="2"/>
</dbReference>